<dbReference type="RefSeq" id="WP_121371575.1">
    <property type="nucleotide sequence ID" value="NZ_RBKS01000001.1"/>
</dbReference>
<dbReference type="InterPro" id="IPR011663">
    <property type="entry name" value="UTRA"/>
</dbReference>
<dbReference type="CDD" id="cd07377">
    <property type="entry name" value="WHTH_GntR"/>
    <property type="match status" value="1"/>
</dbReference>
<dbReference type="PROSITE" id="PS50949">
    <property type="entry name" value="HTH_GNTR"/>
    <property type="match status" value="1"/>
</dbReference>
<dbReference type="PRINTS" id="PR00035">
    <property type="entry name" value="HTHGNTR"/>
</dbReference>
<protein>
    <submittedName>
        <fullName evidence="5">GntR family transcriptional regulator</fullName>
    </submittedName>
</protein>
<dbReference type="Proteomes" id="UP000280008">
    <property type="component" value="Unassembled WGS sequence"/>
</dbReference>
<dbReference type="SMART" id="SM00866">
    <property type="entry name" value="UTRA"/>
    <property type="match status" value="1"/>
</dbReference>
<evidence type="ECO:0000259" key="4">
    <source>
        <dbReference type="PROSITE" id="PS50949"/>
    </source>
</evidence>
<dbReference type="GO" id="GO:0003677">
    <property type="term" value="F:DNA binding"/>
    <property type="evidence" value="ECO:0007669"/>
    <property type="project" value="UniProtKB-KW"/>
</dbReference>
<dbReference type="PANTHER" id="PTHR44846">
    <property type="entry name" value="MANNOSYL-D-GLYCERATE TRANSPORT/METABOLISM SYSTEM REPRESSOR MNGR-RELATED"/>
    <property type="match status" value="1"/>
</dbReference>
<keyword evidence="6" id="KW-1185">Reference proteome</keyword>
<gene>
    <name evidence="5" type="ORF">C8E83_3798</name>
</gene>
<reference evidence="5 6" key="1">
    <citation type="submission" date="2018-10" db="EMBL/GenBank/DDBJ databases">
        <title>Sequencing the genomes of 1000 actinobacteria strains.</title>
        <authorList>
            <person name="Klenk H.-P."/>
        </authorList>
    </citation>
    <scope>NUCLEOTIDE SEQUENCE [LARGE SCALE GENOMIC DNA]</scope>
    <source>
        <strain evidence="5 6">DSM 17894</strain>
    </source>
</reference>
<dbReference type="SUPFAM" id="SSF46785">
    <property type="entry name" value="Winged helix' DNA-binding domain"/>
    <property type="match status" value="1"/>
</dbReference>
<feature type="domain" description="HTH gntR-type" evidence="4">
    <location>
        <begin position="2"/>
        <end position="72"/>
    </location>
</feature>
<dbReference type="InterPro" id="IPR028978">
    <property type="entry name" value="Chorismate_lyase_/UTRA_dom_sf"/>
</dbReference>
<dbReference type="Gene3D" id="1.10.10.10">
    <property type="entry name" value="Winged helix-like DNA-binding domain superfamily/Winged helix DNA-binding domain"/>
    <property type="match status" value="1"/>
</dbReference>
<sequence length="247" mass="27610">MPRDASELAERVRRAIARAELRTGDRLGSERALAEQFGVPRSALREALEELESEGRIRRTMGRTGGVFVSDGKIERQLNTIQGVPDMLRQQGFSSSTTVLEKGIGLASPAEARNLALAEGDNVYRMRRLRIADGVPLSIDTMALPMRLLPGFQDQDHSGSVYRLLSTEYRIEMHQADETIDVAAATAQQASLLKVEVGAPLFEIWRVTLDASETPVEYSHDFFRADRTRISLRRYGSRWKRAVAPAR</sequence>
<comment type="caution">
    <text evidence="5">The sequence shown here is derived from an EMBL/GenBank/DDBJ whole genome shotgun (WGS) entry which is preliminary data.</text>
</comment>
<dbReference type="OrthoDB" id="7363114at2"/>
<dbReference type="Gene3D" id="3.40.1410.10">
    <property type="entry name" value="Chorismate lyase-like"/>
    <property type="match status" value="1"/>
</dbReference>
<name>A0A495IN61_9MICO</name>
<keyword evidence="1" id="KW-0805">Transcription regulation</keyword>
<dbReference type="EMBL" id="RBKS01000001">
    <property type="protein sequence ID" value="RKR76621.1"/>
    <property type="molecule type" value="Genomic_DNA"/>
</dbReference>
<evidence type="ECO:0000256" key="1">
    <source>
        <dbReference type="ARBA" id="ARBA00023015"/>
    </source>
</evidence>
<evidence type="ECO:0000256" key="3">
    <source>
        <dbReference type="ARBA" id="ARBA00023163"/>
    </source>
</evidence>
<dbReference type="SUPFAM" id="SSF64288">
    <property type="entry name" value="Chorismate lyase-like"/>
    <property type="match status" value="1"/>
</dbReference>
<dbReference type="GO" id="GO:0045892">
    <property type="term" value="P:negative regulation of DNA-templated transcription"/>
    <property type="evidence" value="ECO:0007669"/>
    <property type="project" value="TreeGrafter"/>
</dbReference>
<accession>A0A495IN61</accession>
<dbReference type="GO" id="GO:0003700">
    <property type="term" value="F:DNA-binding transcription factor activity"/>
    <property type="evidence" value="ECO:0007669"/>
    <property type="project" value="InterPro"/>
</dbReference>
<dbReference type="Pfam" id="PF07702">
    <property type="entry name" value="UTRA"/>
    <property type="match status" value="1"/>
</dbReference>
<organism evidence="5 6">
    <name type="scientific">Frondihabitans australicus</name>
    <dbReference type="NCBI Taxonomy" id="386892"/>
    <lineage>
        <taxon>Bacteria</taxon>
        <taxon>Bacillati</taxon>
        <taxon>Actinomycetota</taxon>
        <taxon>Actinomycetes</taxon>
        <taxon>Micrococcales</taxon>
        <taxon>Microbacteriaceae</taxon>
        <taxon>Frondihabitans</taxon>
    </lineage>
</organism>
<evidence type="ECO:0000313" key="5">
    <source>
        <dbReference type="EMBL" id="RKR76621.1"/>
    </source>
</evidence>
<dbReference type="InterPro" id="IPR000524">
    <property type="entry name" value="Tscrpt_reg_HTH_GntR"/>
</dbReference>
<dbReference type="SMART" id="SM00345">
    <property type="entry name" value="HTH_GNTR"/>
    <property type="match status" value="1"/>
</dbReference>
<evidence type="ECO:0000256" key="2">
    <source>
        <dbReference type="ARBA" id="ARBA00023125"/>
    </source>
</evidence>
<dbReference type="InterPro" id="IPR050679">
    <property type="entry name" value="Bact_HTH_transcr_reg"/>
</dbReference>
<keyword evidence="3" id="KW-0804">Transcription</keyword>
<dbReference type="Pfam" id="PF00392">
    <property type="entry name" value="GntR"/>
    <property type="match status" value="1"/>
</dbReference>
<proteinExistence type="predicted"/>
<dbReference type="InterPro" id="IPR036390">
    <property type="entry name" value="WH_DNA-bd_sf"/>
</dbReference>
<evidence type="ECO:0000313" key="6">
    <source>
        <dbReference type="Proteomes" id="UP000280008"/>
    </source>
</evidence>
<dbReference type="InterPro" id="IPR036388">
    <property type="entry name" value="WH-like_DNA-bd_sf"/>
</dbReference>
<dbReference type="AlphaFoldDB" id="A0A495IN61"/>
<keyword evidence="2" id="KW-0238">DNA-binding</keyword>
<dbReference type="PANTHER" id="PTHR44846:SF1">
    <property type="entry name" value="MANNOSYL-D-GLYCERATE TRANSPORT_METABOLISM SYSTEM REPRESSOR MNGR-RELATED"/>
    <property type="match status" value="1"/>
</dbReference>